<dbReference type="AlphaFoldDB" id="A0A428S9R9"/>
<reference evidence="2 3" key="1">
    <citation type="submission" date="2017-06" db="EMBL/GenBank/DDBJ databases">
        <title>Cmopartive genomic analysis of Ambrosia Fusariam Clade fungi.</title>
        <authorList>
            <person name="Stajich J.E."/>
            <person name="Carrillo J."/>
            <person name="Kijimoto T."/>
            <person name="Eskalen A."/>
            <person name="O'Donnell K."/>
            <person name="Kasson M."/>
        </authorList>
    </citation>
    <scope>NUCLEOTIDE SEQUENCE [LARGE SCALE GENOMIC DNA]</scope>
    <source>
        <strain evidence="2 3">NRRL 20438</strain>
    </source>
</reference>
<sequence length="174" mass="19247">MSSRHNTTGTPEPLPAEIEAAMGNTTTAVAIPTVIGSMVLLAIMALFLFTRNRHRDQTRVDSDGEAFWDLDDSPKKAKTNIGVVASAAPEASAWLEKREIKDRVKVDRHFHAVHINPQADHPLIDAWLVLGSVDRGLLEELVATRKPLVCVVDDVEPSRDVFSDLARTVLYRRS</sequence>
<organism evidence="2 3">
    <name type="scientific">Fusarium ambrosium</name>
    <dbReference type="NCBI Taxonomy" id="131363"/>
    <lineage>
        <taxon>Eukaryota</taxon>
        <taxon>Fungi</taxon>
        <taxon>Dikarya</taxon>
        <taxon>Ascomycota</taxon>
        <taxon>Pezizomycotina</taxon>
        <taxon>Sordariomycetes</taxon>
        <taxon>Hypocreomycetidae</taxon>
        <taxon>Hypocreales</taxon>
        <taxon>Nectriaceae</taxon>
        <taxon>Fusarium</taxon>
        <taxon>Fusarium solani species complex</taxon>
    </lineage>
</organism>
<keyword evidence="3" id="KW-1185">Reference proteome</keyword>
<proteinExistence type="predicted"/>
<keyword evidence="1" id="KW-0472">Membrane</keyword>
<evidence type="ECO:0000256" key="1">
    <source>
        <dbReference type="SAM" id="Phobius"/>
    </source>
</evidence>
<accession>A0A428S9R9</accession>
<comment type="caution">
    <text evidence="2">The sequence shown here is derived from an EMBL/GenBank/DDBJ whole genome shotgun (WGS) entry which is preliminary data.</text>
</comment>
<dbReference type="EMBL" id="NIZV01000527">
    <property type="protein sequence ID" value="RSL86571.1"/>
    <property type="molecule type" value="Genomic_DNA"/>
</dbReference>
<evidence type="ECO:0000313" key="2">
    <source>
        <dbReference type="EMBL" id="RSL86571.1"/>
    </source>
</evidence>
<evidence type="ECO:0000313" key="3">
    <source>
        <dbReference type="Proteomes" id="UP000288429"/>
    </source>
</evidence>
<protein>
    <submittedName>
        <fullName evidence="2">Uncharacterized protein</fullName>
    </submittedName>
</protein>
<name>A0A428S9R9_9HYPO</name>
<feature type="transmembrane region" description="Helical" evidence="1">
    <location>
        <begin position="29"/>
        <end position="49"/>
    </location>
</feature>
<gene>
    <name evidence="2" type="ORF">CDV31_016386</name>
</gene>
<dbReference type="Proteomes" id="UP000288429">
    <property type="component" value="Unassembled WGS sequence"/>
</dbReference>
<keyword evidence="1" id="KW-1133">Transmembrane helix</keyword>
<keyword evidence="1" id="KW-0812">Transmembrane</keyword>